<dbReference type="PIRSF" id="PIRSF019574">
    <property type="entry name" value="Periplasmic_polyamine_BP"/>
    <property type="match status" value="1"/>
</dbReference>
<dbReference type="CDD" id="cd13590">
    <property type="entry name" value="PBP2_PotD_PotF_like"/>
    <property type="match status" value="1"/>
</dbReference>
<dbReference type="RefSeq" id="WP_073024608.1">
    <property type="nucleotide sequence ID" value="NZ_FQZS01000005.1"/>
</dbReference>
<dbReference type="PROSITE" id="PS51257">
    <property type="entry name" value="PROKAR_LIPOPROTEIN"/>
    <property type="match status" value="1"/>
</dbReference>
<keyword evidence="3 6" id="KW-0732">Signal</keyword>
<dbReference type="OrthoDB" id="9769319at2"/>
<feature type="signal peptide" evidence="6">
    <location>
        <begin position="1"/>
        <end position="22"/>
    </location>
</feature>
<dbReference type="Proteomes" id="UP000184442">
    <property type="component" value="Unassembled WGS sequence"/>
</dbReference>
<feature type="chain" id="PRO_5038346177" evidence="6">
    <location>
        <begin position="23"/>
        <end position="348"/>
    </location>
</feature>
<comment type="subcellular location">
    <subcellularLocation>
        <location evidence="1">Periplasm</location>
    </subcellularLocation>
</comment>
<proteinExistence type="predicted"/>
<protein>
    <submittedName>
        <fullName evidence="7">Spermidine/putrescine transport system substrate-binding protein</fullName>
    </submittedName>
</protein>
<evidence type="ECO:0000256" key="2">
    <source>
        <dbReference type="ARBA" id="ARBA00022448"/>
    </source>
</evidence>
<dbReference type="PANTHER" id="PTHR30222">
    <property type="entry name" value="SPERMIDINE/PUTRESCINE-BINDING PERIPLASMIC PROTEIN"/>
    <property type="match status" value="1"/>
</dbReference>
<keyword evidence="4" id="KW-0574">Periplasm</keyword>
<evidence type="ECO:0000256" key="1">
    <source>
        <dbReference type="ARBA" id="ARBA00004418"/>
    </source>
</evidence>
<organism evidence="7 8">
    <name type="scientific">Lutispora thermophila DSM 19022</name>
    <dbReference type="NCBI Taxonomy" id="1122184"/>
    <lineage>
        <taxon>Bacteria</taxon>
        <taxon>Bacillati</taxon>
        <taxon>Bacillota</taxon>
        <taxon>Clostridia</taxon>
        <taxon>Lutisporales</taxon>
        <taxon>Lutisporaceae</taxon>
        <taxon>Lutispora</taxon>
    </lineage>
</organism>
<dbReference type="Gene3D" id="3.40.190.10">
    <property type="entry name" value="Periplasmic binding protein-like II"/>
    <property type="match status" value="2"/>
</dbReference>
<feature type="binding site" evidence="5">
    <location>
        <position position="87"/>
    </location>
    <ligand>
        <name>spermidine</name>
        <dbReference type="ChEBI" id="CHEBI:57834"/>
    </ligand>
</feature>
<dbReference type="InterPro" id="IPR006059">
    <property type="entry name" value="SBP"/>
</dbReference>
<name>A0A1M6CC16_9FIRM</name>
<reference evidence="7 8" key="1">
    <citation type="submission" date="2016-11" db="EMBL/GenBank/DDBJ databases">
        <authorList>
            <person name="Jaros S."/>
            <person name="Januszkiewicz K."/>
            <person name="Wedrychowicz H."/>
        </authorList>
    </citation>
    <scope>NUCLEOTIDE SEQUENCE [LARGE SCALE GENOMIC DNA]</scope>
    <source>
        <strain evidence="7 8">DSM 19022</strain>
    </source>
</reference>
<evidence type="ECO:0000313" key="7">
    <source>
        <dbReference type="EMBL" id="SHI58552.1"/>
    </source>
</evidence>
<dbReference type="InterPro" id="IPR001188">
    <property type="entry name" value="Sperm_putr-bd"/>
</dbReference>
<evidence type="ECO:0000256" key="6">
    <source>
        <dbReference type="SAM" id="SignalP"/>
    </source>
</evidence>
<evidence type="ECO:0000313" key="8">
    <source>
        <dbReference type="Proteomes" id="UP000184442"/>
    </source>
</evidence>
<evidence type="ECO:0000256" key="3">
    <source>
        <dbReference type="ARBA" id="ARBA00022729"/>
    </source>
</evidence>
<dbReference type="PRINTS" id="PR00909">
    <property type="entry name" value="SPERMDNBNDNG"/>
</dbReference>
<dbReference type="PANTHER" id="PTHR30222:SF17">
    <property type="entry name" value="SPERMIDINE_PUTRESCINE-BINDING PERIPLASMIC PROTEIN"/>
    <property type="match status" value="1"/>
</dbReference>
<dbReference type="SUPFAM" id="SSF53850">
    <property type="entry name" value="Periplasmic binding protein-like II"/>
    <property type="match status" value="1"/>
</dbReference>
<gene>
    <name evidence="7" type="ORF">SAMN02745176_00701</name>
</gene>
<dbReference type="GO" id="GO:0015846">
    <property type="term" value="P:polyamine transport"/>
    <property type="evidence" value="ECO:0007669"/>
    <property type="project" value="InterPro"/>
</dbReference>
<sequence>MKKSLKAILALTLAISVVLSMTGCGGEQRTQLKVYNWGDYIDQSVITEFEKRYNIDVIYDEFATNEEMYAKIKAGASDYDILIPSEYTIKRMIDEDMLHKIDLNNIPNYKYIDDKFKNLAFDPSNEYSVPYTWGTVGILYNKTMVKEPVNSWKILWDEKYSKQILMMDSLRDSIGITLKMLGYSLNTKDDKELNDAKEALMKQKPLVLAYVGDEVKDKMIGGEAALAVVWSGDAMYMKRENPDLEYVVPKEGSNMWFDSVVIPKTSQHKKEAELFINFLCEPEIAYKIANYIGYSTPNTEAVKMLPEEVRNDKTAYPPDEELARCEVFEDLADSLVKYDRIWTEVKAQ</sequence>
<evidence type="ECO:0000256" key="5">
    <source>
        <dbReference type="PIRSR" id="PIRSR019574-1"/>
    </source>
</evidence>
<dbReference type="Pfam" id="PF13416">
    <property type="entry name" value="SBP_bac_8"/>
    <property type="match status" value="1"/>
</dbReference>
<evidence type="ECO:0000256" key="4">
    <source>
        <dbReference type="ARBA" id="ARBA00022764"/>
    </source>
</evidence>
<keyword evidence="8" id="KW-1185">Reference proteome</keyword>
<dbReference type="GO" id="GO:0019808">
    <property type="term" value="F:polyamine binding"/>
    <property type="evidence" value="ECO:0007669"/>
    <property type="project" value="InterPro"/>
</dbReference>
<dbReference type="GO" id="GO:0042597">
    <property type="term" value="C:periplasmic space"/>
    <property type="evidence" value="ECO:0007669"/>
    <property type="project" value="UniProtKB-SubCell"/>
</dbReference>
<keyword evidence="2" id="KW-0813">Transport</keyword>
<accession>A0A1M6CC16</accession>
<dbReference type="AlphaFoldDB" id="A0A1M6CC16"/>
<dbReference type="STRING" id="1122184.SAMN02745176_00701"/>
<dbReference type="EMBL" id="FQZS01000005">
    <property type="protein sequence ID" value="SHI58552.1"/>
    <property type="molecule type" value="Genomic_DNA"/>
</dbReference>